<dbReference type="AlphaFoldDB" id="A0A2T0B1K3"/>
<name>A0A2T0B1K3_9CLOT</name>
<dbReference type="EMBL" id="PVXO01000060">
    <property type="protein sequence ID" value="PRR77668.1"/>
    <property type="molecule type" value="Genomic_DNA"/>
</dbReference>
<protein>
    <submittedName>
        <fullName evidence="1">Uncharacterized protein</fullName>
    </submittedName>
</protein>
<gene>
    <name evidence="1" type="ORF">CLLI_22320</name>
</gene>
<sequence>MSIKVMTKAEFMARYRKDLEMKNRKKQRDADGAIAFLKKSVSGKSSPIANSTRRDNIYGGF</sequence>
<accession>A0A2T0B1K3</accession>
<comment type="caution">
    <text evidence="1">The sequence shown here is derived from an EMBL/GenBank/DDBJ whole genome shotgun (WGS) entry which is preliminary data.</text>
</comment>
<evidence type="ECO:0000313" key="2">
    <source>
        <dbReference type="Proteomes" id="UP000239706"/>
    </source>
</evidence>
<evidence type="ECO:0000313" key="1">
    <source>
        <dbReference type="EMBL" id="PRR77668.1"/>
    </source>
</evidence>
<reference evidence="1 2" key="1">
    <citation type="submission" date="2018-03" db="EMBL/GenBank/DDBJ databases">
        <title>Genome sequence of Clostridium liquoris DSM 100320.</title>
        <authorList>
            <person name="Poehlein A."/>
            <person name="Daniel R."/>
        </authorList>
    </citation>
    <scope>NUCLEOTIDE SEQUENCE [LARGE SCALE GENOMIC DNA]</scope>
    <source>
        <strain evidence="1 2">DSM 100320</strain>
    </source>
</reference>
<proteinExistence type="predicted"/>
<keyword evidence="2" id="KW-1185">Reference proteome</keyword>
<dbReference type="RefSeq" id="WP_106064289.1">
    <property type="nucleotide sequence ID" value="NZ_PVXO01000060.1"/>
</dbReference>
<dbReference type="Proteomes" id="UP000239706">
    <property type="component" value="Unassembled WGS sequence"/>
</dbReference>
<organism evidence="1 2">
    <name type="scientific">Clostridium liquoris</name>
    <dbReference type="NCBI Taxonomy" id="1289519"/>
    <lineage>
        <taxon>Bacteria</taxon>
        <taxon>Bacillati</taxon>
        <taxon>Bacillota</taxon>
        <taxon>Clostridia</taxon>
        <taxon>Eubacteriales</taxon>
        <taxon>Clostridiaceae</taxon>
        <taxon>Clostridium</taxon>
    </lineage>
</organism>